<evidence type="ECO:0000313" key="5">
    <source>
        <dbReference type="Proteomes" id="UP000694544"/>
    </source>
</evidence>
<dbReference type="GeneTree" id="ENSGT01010000223919"/>
<evidence type="ECO:0000313" key="4">
    <source>
        <dbReference type="Ensembl" id="ENSMMSP00000028841.1"/>
    </source>
</evidence>
<accession>A0A8C6MFN7</accession>
<feature type="region of interest" description="Disordered" evidence="3">
    <location>
        <begin position="82"/>
        <end position="103"/>
    </location>
</feature>
<dbReference type="InterPro" id="IPR021110">
    <property type="entry name" value="DNA_rep_checkpnt_protein"/>
</dbReference>
<dbReference type="Gene3D" id="1.10.10.1460">
    <property type="match status" value="1"/>
</dbReference>
<keyword evidence="2" id="KW-0539">Nucleus</keyword>
<reference evidence="4" key="2">
    <citation type="submission" date="2025-09" db="UniProtKB">
        <authorList>
            <consortium name="Ensembl"/>
        </authorList>
    </citation>
    <scope>IDENTIFICATION</scope>
</reference>
<organism evidence="4 5">
    <name type="scientific">Moschus moschiferus</name>
    <name type="common">Siberian musk deer</name>
    <name type="synonym">Moschus sibiricus</name>
    <dbReference type="NCBI Taxonomy" id="68415"/>
    <lineage>
        <taxon>Eukaryota</taxon>
        <taxon>Metazoa</taxon>
        <taxon>Chordata</taxon>
        <taxon>Craniata</taxon>
        <taxon>Vertebrata</taxon>
        <taxon>Euteleostomi</taxon>
        <taxon>Mammalia</taxon>
        <taxon>Eutheria</taxon>
        <taxon>Laurasiatheria</taxon>
        <taxon>Artiodactyla</taxon>
        <taxon>Ruminantia</taxon>
        <taxon>Pecora</taxon>
        <taxon>Moschidae</taxon>
        <taxon>Moschus</taxon>
    </lineage>
</organism>
<dbReference type="GO" id="GO:0006260">
    <property type="term" value="P:DNA replication"/>
    <property type="evidence" value="ECO:0007669"/>
    <property type="project" value="InterPro"/>
</dbReference>
<reference evidence="4" key="1">
    <citation type="submission" date="2025-08" db="UniProtKB">
        <authorList>
            <consortium name="Ensembl"/>
        </authorList>
    </citation>
    <scope>IDENTIFICATION</scope>
</reference>
<comment type="subcellular location">
    <subcellularLocation>
        <location evidence="1">Nucleus</location>
    </subcellularLocation>
</comment>
<dbReference type="Pfam" id="PF11719">
    <property type="entry name" value="Drc1-Sld2"/>
    <property type="match status" value="1"/>
</dbReference>
<protein>
    <submittedName>
        <fullName evidence="4">Uncharacterized protein</fullName>
    </submittedName>
</protein>
<proteinExistence type="predicted"/>
<evidence type="ECO:0000256" key="1">
    <source>
        <dbReference type="ARBA" id="ARBA00004123"/>
    </source>
</evidence>
<dbReference type="GO" id="GO:0005634">
    <property type="term" value="C:nucleus"/>
    <property type="evidence" value="ECO:0007669"/>
    <property type="project" value="UniProtKB-SubCell"/>
</dbReference>
<dbReference type="FunFam" id="1.10.10.1460:FF:000001">
    <property type="entry name" value="DNA replication regulator Sld2"/>
    <property type="match status" value="1"/>
</dbReference>
<dbReference type="AlphaFoldDB" id="A0A8C6MFN7"/>
<dbReference type="CDD" id="cd22289">
    <property type="entry name" value="RecQL4_SLD2_NTD"/>
    <property type="match status" value="1"/>
</dbReference>
<keyword evidence="5" id="KW-1185">Reference proteome</keyword>
<sequence length="199" mass="21932">MDRLRDVRERLQAWERAFRQRSGRRPGKEDVEAAPEETRALYREYRSLKEALGQAGCVEPHGSGQSLPAAAEQPSCWGHHLNRAATQSPHPPSKWSPQESAQDYGKRLKANLKGSLQVRGEGPADSGPELQVAPGRIIRYPSVLSLSQVVTCLPVLTQPTQLHRGAPGQPLSSASFMSQRFAFHLTQLLQVGPPARMSL</sequence>
<dbReference type="Proteomes" id="UP000694544">
    <property type="component" value="Unplaced"/>
</dbReference>
<evidence type="ECO:0000256" key="3">
    <source>
        <dbReference type="SAM" id="MobiDB-lite"/>
    </source>
</evidence>
<name>A0A8C6MFN7_MOSMO</name>
<evidence type="ECO:0000256" key="2">
    <source>
        <dbReference type="ARBA" id="ARBA00023242"/>
    </source>
</evidence>
<dbReference type="Ensembl" id="ENSMMST00000031766.1">
    <property type="protein sequence ID" value="ENSMMSP00000028841.1"/>
    <property type="gene ID" value="ENSMMSG00000021626.1"/>
</dbReference>